<evidence type="ECO:0000256" key="1">
    <source>
        <dbReference type="ARBA" id="ARBA00021390"/>
    </source>
</evidence>
<dbReference type="Proteomes" id="UP000317982">
    <property type="component" value="Unassembled WGS sequence"/>
</dbReference>
<evidence type="ECO:0000256" key="4">
    <source>
        <dbReference type="ARBA" id="ARBA00023163"/>
    </source>
</evidence>
<dbReference type="SUPFAM" id="SSF46785">
    <property type="entry name" value="Winged helix' DNA-binding domain"/>
    <property type="match status" value="1"/>
</dbReference>
<dbReference type="PRINTS" id="PR00037">
    <property type="entry name" value="HTHLACR"/>
</dbReference>
<dbReference type="InterPro" id="IPR036390">
    <property type="entry name" value="WH_DNA-bd_sf"/>
</dbReference>
<keyword evidence="4" id="KW-0804">Transcription</keyword>
<evidence type="ECO:0000256" key="5">
    <source>
        <dbReference type="ARBA" id="ARBA00024937"/>
    </source>
</evidence>
<dbReference type="AlphaFoldDB" id="A0A545AJ46"/>
<gene>
    <name evidence="7" type="ORF">FL583_30015</name>
</gene>
<dbReference type="PANTHER" id="PTHR30363">
    <property type="entry name" value="HTH-TYPE TRANSCRIPTIONAL REGULATOR SRLR-RELATED"/>
    <property type="match status" value="1"/>
</dbReference>
<sequence>MLAAQRHELLLDRLRTDGRIVAKDIAAELRISEDSIRRDLRELAAAGLCQRVYGGALPVSPAIGDLETRKNVQPDSKQRVAARAAQLIAPGCTAILDGGTTTLAVTRALPRDLNATIITHSPTIASALVDHPAVELHVIGGRIFKHSAVACGAAAVESASLVHADVFLMGVTGVHPTEGLTTGDADEAAMKRALSRRAADTYVLASAEKIGAASPFTVLGLSDVAGIVTDVDAPLLRDLAETGVPIISAAGPSTIDTATARFSATTGVGHPRSSAS</sequence>
<feature type="domain" description="HTH deoR-type" evidence="6">
    <location>
        <begin position="3"/>
        <end position="58"/>
    </location>
</feature>
<dbReference type="Pfam" id="PF00455">
    <property type="entry name" value="DeoRC"/>
    <property type="match status" value="1"/>
</dbReference>
<dbReference type="OrthoDB" id="7688673at2"/>
<evidence type="ECO:0000313" key="7">
    <source>
        <dbReference type="EMBL" id="TQS41347.1"/>
    </source>
</evidence>
<dbReference type="InterPro" id="IPR037171">
    <property type="entry name" value="NagB/RpiA_transferase-like"/>
</dbReference>
<dbReference type="RefSeq" id="WP_142708227.1">
    <property type="nucleotide sequence ID" value="NZ_VIRS01000027.1"/>
</dbReference>
<dbReference type="PANTHER" id="PTHR30363:SF4">
    <property type="entry name" value="GLYCEROL-3-PHOSPHATE REGULON REPRESSOR"/>
    <property type="match status" value="1"/>
</dbReference>
<dbReference type="InParanoid" id="A0A545AJ46"/>
<organism evidence="7 8">
    <name type="scientific">Cryptosporangium phraense</name>
    <dbReference type="NCBI Taxonomy" id="2593070"/>
    <lineage>
        <taxon>Bacteria</taxon>
        <taxon>Bacillati</taxon>
        <taxon>Actinomycetota</taxon>
        <taxon>Actinomycetes</taxon>
        <taxon>Cryptosporangiales</taxon>
        <taxon>Cryptosporangiaceae</taxon>
        <taxon>Cryptosporangium</taxon>
    </lineage>
</organism>
<dbReference type="Gene3D" id="3.40.50.1360">
    <property type="match status" value="1"/>
</dbReference>
<keyword evidence="3" id="KW-0805">Transcription regulation</keyword>
<dbReference type="PROSITE" id="PS51000">
    <property type="entry name" value="HTH_DEOR_2"/>
    <property type="match status" value="1"/>
</dbReference>
<evidence type="ECO:0000256" key="3">
    <source>
        <dbReference type="ARBA" id="ARBA00023015"/>
    </source>
</evidence>
<evidence type="ECO:0000256" key="2">
    <source>
        <dbReference type="ARBA" id="ARBA00022491"/>
    </source>
</evidence>
<protein>
    <recommendedName>
        <fullName evidence="1">Lactose phosphotransferase system repressor</fullName>
    </recommendedName>
</protein>
<dbReference type="InterPro" id="IPR050313">
    <property type="entry name" value="Carb_Metab_HTH_regulators"/>
</dbReference>
<dbReference type="SMART" id="SM00420">
    <property type="entry name" value="HTH_DEOR"/>
    <property type="match status" value="1"/>
</dbReference>
<comment type="caution">
    <text evidence="7">The sequence shown here is derived from an EMBL/GenBank/DDBJ whole genome shotgun (WGS) entry which is preliminary data.</text>
</comment>
<keyword evidence="2" id="KW-0678">Repressor</keyword>
<name>A0A545AJ46_9ACTN</name>
<reference evidence="7 8" key="1">
    <citation type="submission" date="2019-07" db="EMBL/GenBank/DDBJ databases">
        <title>Cryptosporangium phraense sp. nov., isolated from plant litter.</title>
        <authorList>
            <person name="Suriyachadkun C."/>
        </authorList>
    </citation>
    <scope>NUCLEOTIDE SEQUENCE [LARGE SCALE GENOMIC DNA]</scope>
    <source>
        <strain evidence="7 8">A-T 5661</strain>
    </source>
</reference>
<dbReference type="EMBL" id="VIRS01000027">
    <property type="protein sequence ID" value="TQS41347.1"/>
    <property type="molecule type" value="Genomic_DNA"/>
</dbReference>
<accession>A0A545AJ46</accession>
<proteinExistence type="predicted"/>
<keyword evidence="8" id="KW-1185">Reference proteome</keyword>
<evidence type="ECO:0000313" key="8">
    <source>
        <dbReference type="Proteomes" id="UP000317982"/>
    </source>
</evidence>
<dbReference type="SUPFAM" id="SSF100950">
    <property type="entry name" value="NagB/RpiA/CoA transferase-like"/>
    <property type="match status" value="1"/>
</dbReference>
<evidence type="ECO:0000259" key="6">
    <source>
        <dbReference type="PROSITE" id="PS51000"/>
    </source>
</evidence>
<dbReference type="InterPro" id="IPR014036">
    <property type="entry name" value="DeoR-like_C"/>
</dbReference>
<dbReference type="SMART" id="SM01134">
    <property type="entry name" value="DeoRC"/>
    <property type="match status" value="1"/>
</dbReference>
<dbReference type="GO" id="GO:0003700">
    <property type="term" value="F:DNA-binding transcription factor activity"/>
    <property type="evidence" value="ECO:0007669"/>
    <property type="project" value="InterPro"/>
</dbReference>
<comment type="function">
    <text evidence="5">Repressor of the lactose catabolism operon. Galactose-6-phosphate is the inducer.</text>
</comment>
<dbReference type="Pfam" id="PF08220">
    <property type="entry name" value="HTH_DeoR"/>
    <property type="match status" value="1"/>
</dbReference>
<dbReference type="InterPro" id="IPR001034">
    <property type="entry name" value="DeoR_HTH"/>
</dbReference>